<keyword evidence="2 7" id="KW-0812">Transmembrane</keyword>
<evidence type="ECO:0000256" key="5">
    <source>
        <dbReference type="ARBA" id="ARBA00023136"/>
    </source>
</evidence>
<keyword evidence="5 7" id="KW-0472">Membrane</keyword>
<protein>
    <submittedName>
        <fullName evidence="8">Uncharacterized protein</fullName>
    </submittedName>
</protein>
<dbReference type="InterPro" id="IPR001611">
    <property type="entry name" value="Leu-rich_rpt"/>
</dbReference>
<evidence type="ECO:0000256" key="6">
    <source>
        <dbReference type="ARBA" id="ARBA00023180"/>
    </source>
</evidence>
<evidence type="ECO:0000256" key="1">
    <source>
        <dbReference type="ARBA" id="ARBA00004479"/>
    </source>
</evidence>
<name>A0AAV5D2U4_ELECO</name>
<proteinExistence type="predicted"/>
<dbReference type="AlphaFoldDB" id="A0AAV5D2U4"/>
<dbReference type="Gene3D" id="3.80.10.10">
    <property type="entry name" value="Ribonuclease Inhibitor"/>
    <property type="match status" value="1"/>
</dbReference>
<keyword evidence="9" id="KW-1185">Reference proteome</keyword>
<dbReference type="PANTHER" id="PTHR48063:SF90">
    <property type="entry name" value="OS11G0565920 PROTEIN"/>
    <property type="match status" value="1"/>
</dbReference>
<evidence type="ECO:0000313" key="8">
    <source>
        <dbReference type="EMBL" id="GJN04594.1"/>
    </source>
</evidence>
<keyword evidence="4 7" id="KW-1133">Transmembrane helix</keyword>
<keyword evidence="6" id="KW-0325">Glycoprotein</keyword>
<keyword evidence="3" id="KW-0732">Signal</keyword>
<gene>
    <name evidence="8" type="primary">ga22157</name>
    <name evidence="8" type="ORF">PR202_ga22157</name>
</gene>
<reference evidence="8" key="1">
    <citation type="journal article" date="2018" name="DNA Res.">
        <title>Multiple hybrid de novo genome assembly of finger millet, an orphan allotetraploid crop.</title>
        <authorList>
            <person name="Hatakeyama M."/>
            <person name="Aluri S."/>
            <person name="Balachadran M.T."/>
            <person name="Sivarajan S.R."/>
            <person name="Patrignani A."/>
            <person name="Gruter S."/>
            <person name="Poveda L."/>
            <person name="Shimizu-Inatsugi R."/>
            <person name="Baeten J."/>
            <person name="Francoijs K.J."/>
            <person name="Nataraja K.N."/>
            <person name="Reddy Y.A.N."/>
            <person name="Phadnis S."/>
            <person name="Ravikumar R.L."/>
            <person name="Schlapbach R."/>
            <person name="Sreeman S.M."/>
            <person name="Shimizu K.K."/>
        </authorList>
    </citation>
    <scope>NUCLEOTIDE SEQUENCE</scope>
</reference>
<accession>A0AAV5D2U4</accession>
<dbReference type="InterPro" id="IPR032675">
    <property type="entry name" value="LRR_dom_sf"/>
</dbReference>
<evidence type="ECO:0000256" key="2">
    <source>
        <dbReference type="ARBA" id="ARBA00022692"/>
    </source>
</evidence>
<organism evidence="8 9">
    <name type="scientific">Eleusine coracana subsp. coracana</name>
    <dbReference type="NCBI Taxonomy" id="191504"/>
    <lineage>
        <taxon>Eukaryota</taxon>
        <taxon>Viridiplantae</taxon>
        <taxon>Streptophyta</taxon>
        <taxon>Embryophyta</taxon>
        <taxon>Tracheophyta</taxon>
        <taxon>Spermatophyta</taxon>
        <taxon>Magnoliopsida</taxon>
        <taxon>Liliopsida</taxon>
        <taxon>Poales</taxon>
        <taxon>Poaceae</taxon>
        <taxon>PACMAD clade</taxon>
        <taxon>Chloridoideae</taxon>
        <taxon>Cynodonteae</taxon>
        <taxon>Eleusininae</taxon>
        <taxon>Eleusine</taxon>
    </lineage>
</organism>
<evidence type="ECO:0000256" key="4">
    <source>
        <dbReference type="ARBA" id="ARBA00022989"/>
    </source>
</evidence>
<comment type="caution">
    <text evidence="8">The sequence shown here is derived from an EMBL/GenBank/DDBJ whole genome shotgun (WGS) entry which is preliminary data.</text>
</comment>
<dbReference type="SUPFAM" id="SSF52058">
    <property type="entry name" value="L domain-like"/>
    <property type="match status" value="1"/>
</dbReference>
<dbReference type="EMBL" id="BQKI01000011">
    <property type="protein sequence ID" value="GJN04594.1"/>
    <property type="molecule type" value="Genomic_DNA"/>
</dbReference>
<evidence type="ECO:0000313" key="9">
    <source>
        <dbReference type="Proteomes" id="UP001054889"/>
    </source>
</evidence>
<dbReference type="Pfam" id="PF00560">
    <property type="entry name" value="LRR_1"/>
    <property type="match status" value="2"/>
</dbReference>
<evidence type="ECO:0000256" key="7">
    <source>
        <dbReference type="SAM" id="Phobius"/>
    </source>
</evidence>
<sequence>MQSVVSLDLSQNNLSGQIASSLSELTSLSKLDLSYNNLTGTIPAGRQLATLYRDNPSMYDGNNALCGPPLKRNCSGKNAHENSNSKTRSKFLESIFFYFGLGSGFTFGCWAVFCAMLFKKTWRISYFRLFDRAYEEVYVFVAVTCGKDG</sequence>
<evidence type="ECO:0000256" key="3">
    <source>
        <dbReference type="ARBA" id="ARBA00022729"/>
    </source>
</evidence>
<dbReference type="Proteomes" id="UP001054889">
    <property type="component" value="Unassembled WGS sequence"/>
</dbReference>
<comment type="subcellular location">
    <subcellularLocation>
        <location evidence="1">Membrane</location>
        <topology evidence="1">Single-pass type I membrane protein</topology>
    </subcellularLocation>
</comment>
<dbReference type="InterPro" id="IPR046956">
    <property type="entry name" value="RLP23-like"/>
</dbReference>
<feature type="transmembrane region" description="Helical" evidence="7">
    <location>
        <begin position="95"/>
        <end position="118"/>
    </location>
</feature>
<dbReference type="PANTHER" id="PTHR48063">
    <property type="entry name" value="LRR RECEPTOR-LIKE KINASE"/>
    <property type="match status" value="1"/>
</dbReference>
<dbReference type="GO" id="GO:0016020">
    <property type="term" value="C:membrane"/>
    <property type="evidence" value="ECO:0007669"/>
    <property type="project" value="UniProtKB-SubCell"/>
</dbReference>
<dbReference type="PRINTS" id="PR00019">
    <property type="entry name" value="LEURICHRPT"/>
</dbReference>
<reference evidence="8" key="2">
    <citation type="submission" date="2021-12" db="EMBL/GenBank/DDBJ databases">
        <title>Resequencing data analysis of finger millet.</title>
        <authorList>
            <person name="Hatakeyama M."/>
            <person name="Aluri S."/>
            <person name="Balachadran M.T."/>
            <person name="Sivarajan S.R."/>
            <person name="Poveda L."/>
            <person name="Shimizu-Inatsugi R."/>
            <person name="Schlapbach R."/>
            <person name="Sreeman S.M."/>
            <person name="Shimizu K.K."/>
        </authorList>
    </citation>
    <scope>NUCLEOTIDE SEQUENCE</scope>
</reference>